<dbReference type="HOGENOM" id="CLU_2510811_0_0_11"/>
<dbReference type="KEGG" id="nno:NONO_c19420"/>
<evidence type="ECO:0000313" key="1">
    <source>
        <dbReference type="EMBL" id="AHH16742.1"/>
    </source>
</evidence>
<keyword evidence="2" id="KW-1185">Reference proteome</keyword>
<name>W5TBX7_9NOCA</name>
<dbReference type="STRING" id="1415166.NONO_c19420"/>
<sequence length="98" mass="10771">MSAKVLALRAIPIAGWIFLFAAPAFGLRGRLPRTLWWIDAVLSIGVHAAQIPVALRAAEGRSRLHTAAMTQIFGLTWWRTQSLRESPSSTGTSDRSEQ</sequence>
<evidence type="ECO:0000313" key="2">
    <source>
        <dbReference type="Proteomes" id="UP000019150"/>
    </source>
</evidence>
<gene>
    <name evidence="1" type="ORF">NONO_c19420</name>
</gene>
<accession>W5TBX7</accession>
<organism evidence="1 2">
    <name type="scientific">Nocardia nova SH22a</name>
    <dbReference type="NCBI Taxonomy" id="1415166"/>
    <lineage>
        <taxon>Bacteria</taxon>
        <taxon>Bacillati</taxon>
        <taxon>Actinomycetota</taxon>
        <taxon>Actinomycetes</taxon>
        <taxon>Mycobacteriales</taxon>
        <taxon>Nocardiaceae</taxon>
        <taxon>Nocardia</taxon>
    </lineage>
</organism>
<dbReference type="AlphaFoldDB" id="W5TBX7"/>
<protein>
    <submittedName>
        <fullName evidence="1">Uncharacterized protein</fullName>
    </submittedName>
</protein>
<dbReference type="PATRIC" id="fig|1415166.3.peg.1969"/>
<dbReference type="EMBL" id="CP006850">
    <property type="protein sequence ID" value="AHH16742.1"/>
    <property type="molecule type" value="Genomic_DNA"/>
</dbReference>
<proteinExistence type="predicted"/>
<dbReference type="OrthoDB" id="4554518at2"/>
<dbReference type="eggNOG" id="ENOG502ZWWW">
    <property type="taxonomic scope" value="Bacteria"/>
</dbReference>
<dbReference type="RefSeq" id="WP_025348229.1">
    <property type="nucleotide sequence ID" value="NZ_CP006850.1"/>
</dbReference>
<dbReference type="Proteomes" id="UP000019150">
    <property type="component" value="Chromosome"/>
</dbReference>
<reference evidence="1 2" key="1">
    <citation type="journal article" date="2014" name="Appl. Environ. Microbiol.">
        <title>Insights into the Microbial Degradation of Rubber and Gutta-Percha by Analysis of the Complete Genome of Nocardia nova SH22a.</title>
        <authorList>
            <person name="Luo Q."/>
            <person name="Hiessl S."/>
            <person name="Poehlein A."/>
            <person name="Daniel R."/>
            <person name="Steinbuchel A."/>
        </authorList>
    </citation>
    <scope>NUCLEOTIDE SEQUENCE [LARGE SCALE GENOMIC DNA]</scope>
    <source>
        <strain evidence="1">SH22a</strain>
    </source>
</reference>